<keyword evidence="5" id="KW-1185">Reference proteome</keyword>
<dbReference type="Pfam" id="PF00567">
    <property type="entry name" value="TUDOR"/>
    <property type="match status" value="1"/>
</dbReference>
<dbReference type="OrthoDB" id="10069557at2759"/>
<gene>
    <name evidence="4" type="ORF">CEUTPL_LOCUS10543</name>
</gene>
<dbReference type="Pfam" id="PF00013">
    <property type="entry name" value="KH_1"/>
    <property type="match status" value="1"/>
</dbReference>
<dbReference type="InterPro" id="IPR004088">
    <property type="entry name" value="KH_dom_type_1"/>
</dbReference>
<dbReference type="InterPro" id="IPR002999">
    <property type="entry name" value="Tudor"/>
</dbReference>
<name>A0A9N9QLA8_9CUCU</name>
<dbReference type="PANTHER" id="PTHR22948:SF65">
    <property type="entry name" value="A-KINASE ANCHORING PROTEIN 1"/>
    <property type="match status" value="1"/>
</dbReference>
<dbReference type="Proteomes" id="UP001152799">
    <property type="component" value="Chromosome 6"/>
</dbReference>
<dbReference type="CDD" id="cd20407">
    <property type="entry name" value="Tudor_AKAP1"/>
    <property type="match status" value="1"/>
</dbReference>
<dbReference type="Gene3D" id="3.30.1370.10">
    <property type="entry name" value="K Homology domain, type 1"/>
    <property type="match status" value="1"/>
</dbReference>
<evidence type="ECO:0000256" key="1">
    <source>
        <dbReference type="SAM" id="Coils"/>
    </source>
</evidence>
<dbReference type="AlphaFoldDB" id="A0A9N9QLA8"/>
<dbReference type="InterPro" id="IPR036612">
    <property type="entry name" value="KH_dom_type_1_sf"/>
</dbReference>
<proteinExistence type="predicted"/>
<feature type="coiled-coil region" evidence="1">
    <location>
        <begin position="297"/>
        <end position="324"/>
    </location>
</feature>
<evidence type="ECO:0000313" key="4">
    <source>
        <dbReference type="EMBL" id="CAG9770081.1"/>
    </source>
</evidence>
<protein>
    <recommendedName>
        <fullName evidence="3">Tudor domain-containing protein</fullName>
    </recommendedName>
</protein>
<dbReference type="EMBL" id="OU892282">
    <property type="protein sequence ID" value="CAG9770081.1"/>
    <property type="molecule type" value="Genomic_DNA"/>
</dbReference>
<feature type="region of interest" description="Disordered" evidence="2">
    <location>
        <begin position="99"/>
        <end position="126"/>
    </location>
</feature>
<dbReference type="SUPFAM" id="SSF54791">
    <property type="entry name" value="Eukaryotic type KH-domain (KH-domain type I)"/>
    <property type="match status" value="1"/>
</dbReference>
<dbReference type="Gene3D" id="2.30.30.140">
    <property type="match status" value="1"/>
</dbReference>
<keyword evidence="1" id="KW-0175">Coiled coil</keyword>
<feature type="coiled-coil region" evidence="1">
    <location>
        <begin position="410"/>
        <end position="437"/>
    </location>
</feature>
<dbReference type="GO" id="GO:0003723">
    <property type="term" value="F:RNA binding"/>
    <property type="evidence" value="ECO:0007669"/>
    <property type="project" value="InterPro"/>
</dbReference>
<feature type="domain" description="Tudor" evidence="3">
    <location>
        <begin position="222"/>
        <end position="279"/>
    </location>
</feature>
<feature type="compositionally biased region" description="Acidic residues" evidence="2">
    <location>
        <begin position="56"/>
        <end position="67"/>
    </location>
</feature>
<evidence type="ECO:0000313" key="5">
    <source>
        <dbReference type="Proteomes" id="UP001152799"/>
    </source>
</evidence>
<dbReference type="SMART" id="SM00333">
    <property type="entry name" value="TUDOR"/>
    <property type="match status" value="1"/>
</dbReference>
<organism evidence="4 5">
    <name type="scientific">Ceutorhynchus assimilis</name>
    <name type="common">cabbage seed weevil</name>
    <dbReference type="NCBI Taxonomy" id="467358"/>
    <lineage>
        <taxon>Eukaryota</taxon>
        <taxon>Metazoa</taxon>
        <taxon>Ecdysozoa</taxon>
        <taxon>Arthropoda</taxon>
        <taxon>Hexapoda</taxon>
        <taxon>Insecta</taxon>
        <taxon>Pterygota</taxon>
        <taxon>Neoptera</taxon>
        <taxon>Endopterygota</taxon>
        <taxon>Coleoptera</taxon>
        <taxon>Polyphaga</taxon>
        <taxon>Cucujiformia</taxon>
        <taxon>Curculionidae</taxon>
        <taxon>Ceutorhynchinae</taxon>
        <taxon>Ceutorhynchus</taxon>
    </lineage>
</organism>
<dbReference type="InterPro" id="IPR047367">
    <property type="entry name" value="Tudor_AKAP1"/>
</dbReference>
<feature type="region of interest" description="Disordered" evidence="2">
    <location>
        <begin position="34"/>
        <end position="84"/>
    </location>
</feature>
<sequence>MAPHLPVRQLLTWSLPSVAILLSYLWYKKRRIGAPSDSGGGSEEQKVNNTVSDQTLIEEEEEEEETQDQIRRRNSSGRDSANHSPCDLLVTASPSLSFISDNHSEGSNDSGKGCSDAATPPPSSQADNVSINYEFVIPQNLVGKLIGRQGVFVQRIKEKCNAEVYLKLIEGINNDTILSCMVAPDHLFMQQPTHPAFQSLAMLSNCMNHCYESQPDSPLLPTPIPENTVCVAYSEGAWYRAVVLSSDKETESSYIKFLDYGGYCYVENDKLRQIRQDFMLLPFQAAECFLANVKPKTDRLKREKESLLKEAETLELELMAENNLLKGELNTLKAKSCLPTQIQISTETQTHHNKILMLNSSCHTQEYLEDTEAKIAELGFSRHALEVQSQLNKSELLKSAEEISEFQTINSQMRTTIETLNQDNNFLTKELESLKLVFSESYPSDGRSVIGAASGNTLSSELSAANSMTQKAQKLDLEDTEAKIAELRFSRHALEVQSQLNKSELLKSAEEISELQTINSQMRTTIETLNHDNNFLTKELESLKLVFSESYPSDGRSVIGAALGNTLSSELSAANSMTQKAQKLDHGQTDIRKIKVLVLGDISSRGVATGLLNQLNREEYCVYGEKDGTWPQGAYDLVANTTKSSVIYTQIADYTPDRVPLVLCYVILNSKNVIFINQKLVDEGYADWVEFDETALA</sequence>
<reference evidence="4" key="1">
    <citation type="submission" date="2022-01" db="EMBL/GenBank/DDBJ databases">
        <authorList>
            <person name="King R."/>
        </authorList>
    </citation>
    <scope>NUCLEOTIDE SEQUENCE</scope>
</reference>
<evidence type="ECO:0000256" key="2">
    <source>
        <dbReference type="SAM" id="MobiDB-lite"/>
    </source>
</evidence>
<dbReference type="InterPro" id="IPR050621">
    <property type="entry name" value="Tudor_domain_containing"/>
</dbReference>
<feature type="compositionally biased region" description="Polar residues" evidence="2">
    <location>
        <begin position="99"/>
        <end position="110"/>
    </location>
</feature>
<dbReference type="PANTHER" id="PTHR22948">
    <property type="entry name" value="TUDOR DOMAIN CONTAINING PROTEIN"/>
    <property type="match status" value="1"/>
</dbReference>
<dbReference type="GO" id="GO:0010468">
    <property type="term" value="P:regulation of gene expression"/>
    <property type="evidence" value="ECO:0007669"/>
    <property type="project" value="UniProtKB-ARBA"/>
</dbReference>
<dbReference type="SUPFAM" id="SSF63748">
    <property type="entry name" value="Tudor/PWWP/MBT"/>
    <property type="match status" value="1"/>
</dbReference>
<evidence type="ECO:0000259" key="3">
    <source>
        <dbReference type="SMART" id="SM00333"/>
    </source>
</evidence>
<accession>A0A9N9QLA8</accession>